<feature type="non-terminal residue" evidence="1">
    <location>
        <position position="75"/>
    </location>
</feature>
<feature type="non-terminal residue" evidence="1">
    <location>
        <position position="1"/>
    </location>
</feature>
<dbReference type="EMBL" id="OX459941">
    <property type="protein sequence ID" value="CAI9175837.1"/>
    <property type="molecule type" value="Genomic_DNA"/>
</dbReference>
<organism evidence="1 2">
    <name type="scientific">Rangifer tarandus platyrhynchus</name>
    <name type="common">Svalbard reindeer</name>
    <dbReference type="NCBI Taxonomy" id="3082113"/>
    <lineage>
        <taxon>Eukaryota</taxon>
        <taxon>Metazoa</taxon>
        <taxon>Chordata</taxon>
        <taxon>Craniata</taxon>
        <taxon>Vertebrata</taxon>
        <taxon>Euteleostomi</taxon>
        <taxon>Mammalia</taxon>
        <taxon>Eutheria</taxon>
        <taxon>Laurasiatheria</taxon>
        <taxon>Artiodactyla</taxon>
        <taxon>Ruminantia</taxon>
        <taxon>Pecora</taxon>
        <taxon>Cervidae</taxon>
        <taxon>Odocoileinae</taxon>
        <taxon>Rangifer</taxon>
    </lineage>
</organism>
<dbReference type="Proteomes" id="UP001176941">
    <property type="component" value="Chromosome 5"/>
</dbReference>
<reference evidence="1" key="1">
    <citation type="submission" date="2023-04" db="EMBL/GenBank/DDBJ databases">
        <authorList>
            <consortium name="ELIXIR-Norway"/>
        </authorList>
    </citation>
    <scope>NUCLEOTIDE SEQUENCE [LARGE SCALE GENOMIC DNA]</scope>
</reference>
<evidence type="ECO:0000313" key="1">
    <source>
        <dbReference type="EMBL" id="CAI9175837.1"/>
    </source>
</evidence>
<sequence>RLEDPKRSKQKRDSGKRISLISRSSCLPFSRHHHFVILFKHLRQIAAQFLARAYIDNATPKYNPRRTENIHSCQN</sequence>
<accession>A0ABN8ZPI9</accession>
<name>A0ABN8ZPI9_RANTA</name>
<protein>
    <submittedName>
        <fullName evidence="1">Uncharacterized protein</fullName>
    </submittedName>
</protein>
<gene>
    <name evidence="1" type="ORF">MRATA1EN1_LOCUS24799</name>
</gene>
<proteinExistence type="predicted"/>
<keyword evidence="2" id="KW-1185">Reference proteome</keyword>
<evidence type="ECO:0000313" key="2">
    <source>
        <dbReference type="Proteomes" id="UP001176941"/>
    </source>
</evidence>